<dbReference type="AlphaFoldDB" id="A0A1I2W1W7"/>
<dbReference type="PANTHER" id="PTHR30576:SF4">
    <property type="entry name" value="UNDECAPRENYL-PHOSPHATE GALACTOSE PHOSPHOTRANSFERASE"/>
    <property type="match status" value="1"/>
</dbReference>
<dbReference type="GO" id="GO:0016780">
    <property type="term" value="F:phosphotransferase activity, for other substituted phosphate groups"/>
    <property type="evidence" value="ECO:0007669"/>
    <property type="project" value="TreeGrafter"/>
</dbReference>
<dbReference type="InterPro" id="IPR003362">
    <property type="entry name" value="Bact_transf"/>
</dbReference>
<dbReference type="Pfam" id="PF02397">
    <property type="entry name" value="Bac_transf"/>
    <property type="match status" value="1"/>
</dbReference>
<evidence type="ECO:0000256" key="2">
    <source>
        <dbReference type="ARBA" id="ARBA00006464"/>
    </source>
</evidence>
<feature type="domain" description="Bacterial sugar transferase" evidence="9">
    <location>
        <begin position="39"/>
        <end position="231"/>
    </location>
</feature>
<evidence type="ECO:0000259" key="9">
    <source>
        <dbReference type="Pfam" id="PF02397"/>
    </source>
</evidence>
<accession>A0A1I2W1W7</accession>
<comment type="similarity">
    <text evidence="2">Belongs to the bacterial sugar transferase family.</text>
</comment>
<keyword evidence="3" id="KW-1003">Cell membrane</keyword>
<dbReference type="GO" id="GO:0005886">
    <property type="term" value="C:plasma membrane"/>
    <property type="evidence" value="ECO:0007669"/>
    <property type="project" value="UniProtKB-SubCell"/>
</dbReference>
<reference evidence="11" key="1">
    <citation type="submission" date="2016-10" db="EMBL/GenBank/DDBJ databases">
        <authorList>
            <person name="Varghese N."/>
            <person name="Submissions S."/>
        </authorList>
    </citation>
    <scope>NUCLEOTIDE SEQUENCE [LARGE SCALE GENOMIC DNA]</scope>
    <source>
        <strain evidence="11">ATCC 700379</strain>
    </source>
</reference>
<dbReference type="RefSeq" id="WP_093674681.1">
    <property type="nucleotide sequence ID" value="NZ_FOOY01000033.1"/>
</dbReference>
<keyword evidence="7 8" id="KW-0472">Membrane</keyword>
<evidence type="ECO:0000256" key="1">
    <source>
        <dbReference type="ARBA" id="ARBA00004236"/>
    </source>
</evidence>
<feature type="transmembrane region" description="Helical" evidence="8">
    <location>
        <begin position="41"/>
        <end position="67"/>
    </location>
</feature>
<proteinExistence type="inferred from homology"/>
<evidence type="ECO:0000256" key="4">
    <source>
        <dbReference type="ARBA" id="ARBA00022679"/>
    </source>
</evidence>
<evidence type="ECO:0000313" key="11">
    <source>
        <dbReference type="Proteomes" id="UP000198752"/>
    </source>
</evidence>
<dbReference type="EMBL" id="FOOY01000033">
    <property type="protein sequence ID" value="SFG94669.1"/>
    <property type="molecule type" value="Genomic_DNA"/>
</dbReference>
<evidence type="ECO:0000256" key="3">
    <source>
        <dbReference type="ARBA" id="ARBA00022475"/>
    </source>
</evidence>
<evidence type="ECO:0000256" key="6">
    <source>
        <dbReference type="ARBA" id="ARBA00022989"/>
    </source>
</evidence>
<dbReference type="STRING" id="269670.SAMN02982927_03334"/>
<dbReference type="Proteomes" id="UP000198752">
    <property type="component" value="Unassembled WGS sequence"/>
</dbReference>
<evidence type="ECO:0000256" key="5">
    <source>
        <dbReference type="ARBA" id="ARBA00022692"/>
    </source>
</evidence>
<name>A0A1I2W1W7_9BACL</name>
<dbReference type="PANTHER" id="PTHR30576">
    <property type="entry name" value="COLANIC BIOSYNTHESIS UDP-GLUCOSE LIPID CARRIER TRANSFERASE"/>
    <property type="match status" value="1"/>
</dbReference>
<comment type="subcellular location">
    <subcellularLocation>
        <location evidence="1">Cell membrane</location>
    </subcellularLocation>
</comment>
<evidence type="ECO:0000256" key="7">
    <source>
        <dbReference type="ARBA" id="ARBA00023136"/>
    </source>
</evidence>
<evidence type="ECO:0000313" key="10">
    <source>
        <dbReference type="EMBL" id="SFG94669.1"/>
    </source>
</evidence>
<keyword evidence="6 8" id="KW-1133">Transmembrane helix</keyword>
<gene>
    <name evidence="10" type="ORF">SAMN02982927_03334</name>
</gene>
<keyword evidence="11" id="KW-1185">Reference proteome</keyword>
<organism evidence="10 11">
    <name type="scientific">Sporolactobacillus nakayamae</name>
    <dbReference type="NCBI Taxonomy" id="269670"/>
    <lineage>
        <taxon>Bacteria</taxon>
        <taxon>Bacillati</taxon>
        <taxon>Bacillota</taxon>
        <taxon>Bacilli</taxon>
        <taxon>Bacillales</taxon>
        <taxon>Sporolactobacillaceae</taxon>
        <taxon>Sporolactobacillus</taxon>
    </lineage>
</organism>
<evidence type="ECO:0000256" key="8">
    <source>
        <dbReference type="SAM" id="Phobius"/>
    </source>
</evidence>
<dbReference type="OrthoDB" id="9808602at2"/>
<sequence length="236" mass="27271">MAISKINTNEQTSYNLNIGNRVEDLHILYKEKRVYLITKRLIDIFGAVIGLLISSPLFAVIALLYLFGDQKGPVFFQQKRIGKNGALFPIYKFRSMVINADRKLKSNQELYQKYLKNSYKLEPNEDPRITNIGRFLRKTSLDELPQLINVLKGEMSLVGPRPIVEEELREYGDSRTLFLSVKPGLTGYWQAYGRSTVGYPKRAELELYYIYNKSLVFDVKILIVTVYSVLKHRGAY</sequence>
<keyword evidence="4 10" id="KW-0808">Transferase</keyword>
<keyword evidence="5 8" id="KW-0812">Transmembrane</keyword>
<protein>
    <submittedName>
        <fullName evidence="10">Sugar transferase involved in LPS biosynthesis (Colanic, teichoic acid)</fullName>
    </submittedName>
</protein>